<dbReference type="FunCoup" id="S0EWM8">
    <property type="interactions" value="303"/>
</dbReference>
<dbReference type="eggNOG" id="COG0566">
    <property type="taxonomic scope" value="Bacteria"/>
</dbReference>
<dbReference type="GO" id="GO:0003723">
    <property type="term" value="F:RNA binding"/>
    <property type="evidence" value="ECO:0007669"/>
    <property type="project" value="InterPro"/>
</dbReference>
<dbReference type="InParanoid" id="S0EWM8"/>
<dbReference type="KEGG" id="ccz:CCALI_00296"/>
<dbReference type="PATRIC" id="fig|1303518.3.peg.301"/>
<feature type="domain" description="tRNA/rRNA methyltransferase SpoU type" evidence="3">
    <location>
        <begin position="260"/>
        <end position="400"/>
    </location>
</feature>
<evidence type="ECO:0000256" key="2">
    <source>
        <dbReference type="ARBA" id="ARBA00022679"/>
    </source>
</evidence>
<dbReference type="HOGENOM" id="CLU_549659_0_0_0"/>
<gene>
    <name evidence="4" type="ORF">CCALI_00296</name>
</gene>
<reference evidence="5" key="1">
    <citation type="submission" date="2013-03" db="EMBL/GenBank/DDBJ databases">
        <title>Genome sequence of Chthonomonas calidirosea, the first sequenced genome from the Armatimonadetes phylum (formally candidate division OP10).</title>
        <authorList>
            <person name="Lee K.C.Y."/>
            <person name="Morgan X.C."/>
            <person name="Dunfield P.F."/>
            <person name="Tamas I."/>
            <person name="Houghton K.M."/>
            <person name="Vyssotski M."/>
            <person name="Ryan J.L.J."/>
            <person name="Lagutin K."/>
            <person name="McDonald I.R."/>
            <person name="Stott M.B."/>
        </authorList>
    </citation>
    <scope>NUCLEOTIDE SEQUENCE [LARGE SCALE GENOMIC DNA]</scope>
    <source>
        <strain evidence="5">DSM 23976 / ICMP 18418 / T49</strain>
    </source>
</reference>
<dbReference type="AlphaFoldDB" id="S0EWM8"/>
<dbReference type="Pfam" id="PF00588">
    <property type="entry name" value="SpoU_methylase"/>
    <property type="match status" value="1"/>
</dbReference>
<evidence type="ECO:0000313" key="4">
    <source>
        <dbReference type="EMBL" id="CCW34133.1"/>
    </source>
</evidence>
<dbReference type="GO" id="GO:0008173">
    <property type="term" value="F:RNA methyltransferase activity"/>
    <property type="evidence" value="ECO:0007669"/>
    <property type="project" value="InterPro"/>
</dbReference>
<dbReference type="OrthoDB" id="9794400at2"/>
<dbReference type="CDD" id="cd18095">
    <property type="entry name" value="SpoU-like_rRNA-MTase"/>
    <property type="match status" value="1"/>
</dbReference>
<dbReference type="Gene3D" id="3.30.1330.30">
    <property type="match status" value="1"/>
</dbReference>
<dbReference type="EMBL" id="HF951689">
    <property type="protein sequence ID" value="CCW34133.1"/>
    <property type="molecule type" value="Genomic_DNA"/>
</dbReference>
<evidence type="ECO:0000259" key="3">
    <source>
        <dbReference type="Pfam" id="PF00588"/>
    </source>
</evidence>
<keyword evidence="5" id="KW-1185">Reference proteome</keyword>
<evidence type="ECO:0000313" key="5">
    <source>
        <dbReference type="Proteomes" id="UP000014227"/>
    </source>
</evidence>
<protein>
    <submittedName>
        <fullName evidence="4">rRNA methylases</fullName>
    </submittedName>
</protein>
<dbReference type="STRING" id="454171.CP488_00861"/>
<dbReference type="SUPFAM" id="SSF55315">
    <property type="entry name" value="L30e-like"/>
    <property type="match status" value="1"/>
</dbReference>
<dbReference type="GO" id="GO:0006396">
    <property type="term" value="P:RNA processing"/>
    <property type="evidence" value="ECO:0007669"/>
    <property type="project" value="InterPro"/>
</dbReference>
<dbReference type="RefSeq" id="WP_016481696.1">
    <property type="nucleotide sequence ID" value="NC_021487.1"/>
</dbReference>
<dbReference type="Proteomes" id="UP000014227">
    <property type="component" value="Chromosome I"/>
</dbReference>
<dbReference type="GO" id="GO:0032259">
    <property type="term" value="P:methylation"/>
    <property type="evidence" value="ECO:0007669"/>
    <property type="project" value="UniProtKB-KW"/>
</dbReference>
<dbReference type="InterPro" id="IPR001537">
    <property type="entry name" value="SpoU_MeTrfase"/>
</dbReference>
<dbReference type="PANTHER" id="PTHR43191:SF2">
    <property type="entry name" value="RRNA METHYLTRANSFERASE 3, MITOCHONDRIAL"/>
    <property type="match status" value="1"/>
</dbReference>
<name>S0EWM8_CHTCT</name>
<dbReference type="SUPFAM" id="SSF75217">
    <property type="entry name" value="alpha/beta knot"/>
    <property type="match status" value="1"/>
</dbReference>
<organism evidence="4 5">
    <name type="scientific">Chthonomonas calidirosea (strain DSM 23976 / ICMP 18418 / T49)</name>
    <dbReference type="NCBI Taxonomy" id="1303518"/>
    <lineage>
        <taxon>Bacteria</taxon>
        <taxon>Bacillati</taxon>
        <taxon>Armatimonadota</taxon>
        <taxon>Chthonomonadia</taxon>
        <taxon>Chthonomonadales</taxon>
        <taxon>Chthonomonadaceae</taxon>
        <taxon>Chthonomonas</taxon>
    </lineage>
</organism>
<keyword evidence="1 4" id="KW-0489">Methyltransferase</keyword>
<dbReference type="Gene3D" id="3.40.1280.10">
    <property type="match status" value="1"/>
</dbReference>
<dbReference type="InterPro" id="IPR029064">
    <property type="entry name" value="Ribosomal_eL30-like_sf"/>
</dbReference>
<proteinExistence type="predicted"/>
<dbReference type="InterPro" id="IPR029028">
    <property type="entry name" value="Alpha/beta_knot_MTases"/>
</dbReference>
<accession>S0EWM8</accession>
<evidence type="ECO:0000256" key="1">
    <source>
        <dbReference type="ARBA" id="ARBA00022603"/>
    </source>
</evidence>
<dbReference type="InterPro" id="IPR029026">
    <property type="entry name" value="tRNA_m1G_MTases_N"/>
</dbReference>
<sequence length="422" mass="46832">MELLGILKESPALKTLFEDCMAGRSGFTADHFDAQVRKWIGLSSSTALRWITYRGLGGEMDGVMALGMSDEACKAFLMYACGERAVRELLLRLPRDHWVELKYVAEWMRNGITELIDVQEENKENETVYKVTGRRRGRRSVIEHMVDGSKDGVLAEVRSLLRETSCRTRRYFAIEGDLLCLRAVEDGLAIHWLLYTPELKSDPLGYQLYEQACLQEVPRACLSGGLMAKLTTTRPVPRVIAVVETGVRSLTHFQLGSRSVLLIAENIANPDNLGMILRTADAAGAEGVMVVGEGSDPFHKNCIRAARGAIGRLPLLYCDNLRTALHAFVAKGTQVIGATGSAQETLWQLDFRPPLLLLVGNEQNGLTKEVLEVCTHQVRIPMVAGQDSLNVGVAAGILLYEIQRRLYAECSRRDMRVNSIVK</sequence>
<dbReference type="InterPro" id="IPR051259">
    <property type="entry name" value="rRNA_Methyltransferase"/>
</dbReference>
<keyword evidence="2" id="KW-0808">Transferase</keyword>
<dbReference type="PANTHER" id="PTHR43191">
    <property type="entry name" value="RRNA METHYLTRANSFERASE 3"/>
    <property type="match status" value="1"/>
</dbReference>